<feature type="repeat" description="Solcar" evidence="6">
    <location>
        <begin position="326"/>
        <end position="415"/>
    </location>
</feature>
<dbReference type="Pfam" id="PF00153">
    <property type="entry name" value="Mito_carr"/>
    <property type="match status" value="3"/>
</dbReference>
<dbReference type="PRINTS" id="PR00926">
    <property type="entry name" value="MITOCARRIER"/>
</dbReference>
<keyword evidence="4" id="KW-0677">Repeat</keyword>
<dbReference type="AlphaFoldDB" id="A0A7S1FTK7"/>
<reference evidence="9" key="1">
    <citation type="submission" date="2021-01" db="EMBL/GenBank/DDBJ databases">
        <authorList>
            <person name="Corre E."/>
            <person name="Pelletier E."/>
            <person name="Niang G."/>
            <person name="Scheremetjew M."/>
            <person name="Finn R."/>
            <person name="Kale V."/>
            <person name="Holt S."/>
            <person name="Cochrane G."/>
            <person name="Meng A."/>
            <person name="Brown T."/>
            <person name="Cohen L."/>
        </authorList>
    </citation>
    <scope>NUCLEOTIDE SEQUENCE</scope>
    <source>
        <strain evidence="9">308</strain>
    </source>
</reference>
<keyword evidence="3 6" id="KW-0812">Transmembrane</keyword>
<dbReference type="GO" id="GO:0016020">
    <property type="term" value="C:membrane"/>
    <property type="evidence" value="ECO:0007669"/>
    <property type="project" value="UniProtKB-SubCell"/>
</dbReference>
<dbReference type="PROSITE" id="PS50920">
    <property type="entry name" value="SOLCAR"/>
    <property type="match status" value="3"/>
</dbReference>
<feature type="region of interest" description="Disordered" evidence="8">
    <location>
        <begin position="1"/>
        <end position="94"/>
    </location>
</feature>
<dbReference type="SUPFAM" id="SSF103506">
    <property type="entry name" value="Mitochondrial carrier"/>
    <property type="match status" value="1"/>
</dbReference>
<evidence type="ECO:0000256" key="6">
    <source>
        <dbReference type="PROSITE-ProRule" id="PRU00282"/>
    </source>
</evidence>
<feature type="repeat" description="Solcar" evidence="6">
    <location>
        <begin position="217"/>
        <end position="304"/>
    </location>
</feature>
<evidence type="ECO:0000256" key="2">
    <source>
        <dbReference type="ARBA" id="ARBA00022448"/>
    </source>
</evidence>
<dbReference type="EMBL" id="HBFR01019837">
    <property type="protein sequence ID" value="CAD8887092.1"/>
    <property type="molecule type" value="Transcribed_RNA"/>
</dbReference>
<evidence type="ECO:0000256" key="5">
    <source>
        <dbReference type="ARBA" id="ARBA00023136"/>
    </source>
</evidence>
<comment type="subcellular location">
    <subcellularLocation>
        <location evidence="1">Membrane</location>
        <topology evidence="1">Multi-pass membrane protein</topology>
    </subcellularLocation>
</comment>
<sequence>MSADDRKTKNEAELAPKRRSNGRRRSDGSAFPIRPGGDDYLDDDEYDGDGVPIDNRSLAVRLTRRLSHVDDSSSRPSTPPAPPPPSASAESSSESRALAALKQLFCGGVAGSVAKTVTAPLSRLTILFQVHPMVTTKAHAPSYADGVLPAARKVLQREGLVGFWKGNGTSVLHRFPYSAINFYVYETMLDRLKERRRSRGHPPPPASGRRRRDSDYVRPRERFIAGATAGTAACVTCYPLDLVRTRLATQLPGLERYRGIVDALTTIWRKEGLRGLYSGQGATLMVAIPNFAVSYSVYGTLKEYALDDDLFYNLRRVDDVSGETKLGLTATLFCGAASGGLSACLTFPFDTVRRRMQIQSLHVERSMQVGLVSAITGIVKEDGVGGLYRGLRPELLKVLPMVGTMFFVYEGLKSRLAV</sequence>
<evidence type="ECO:0000256" key="4">
    <source>
        <dbReference type="ARBA" id="ARBA00022737"/>
    </source>
</evidence>
<protein>
    <recommendedName>
        <fullName evidence="10">Mitochondrial carrier protein</fullName>
    </recommendedName>
</protein>
<evidence type="ECO:0000256" key="3">
    <source>
        <dbReference type="ARBA" id="ARBA00022692"/>
    </source>
</evidence>
<feature type="repeat" description="Solcar" evidence="6">
    <location>
        <begin position="98"/>
        <end position="191"/>
    </location>
</feature>
<evidence type="ECO:0000256" key="8">
    <source>
        <dbReference type="SAM" id="MobiDB-lite"/>
    </source>
</evidence>
<organism evidence="9">
    <name type="scientific">Corethron hystrix</name>
    <dbReference type="NCBI Taxonomy" id="216773"/>
    <lineage>
        <taxon>Eukaryota</taxon>
        <taxon>Sar</taxon>
        <taxon>Stramenopiles</taxon>
        <taxon>Ochrophyta</taxon>
        <taxon>Bacillariophyta</taxon>
        <taxon>Coscinodiscophyceae</taxon>
        <taxon>Corethrophycidae</taxon>
        <taxon>Corethrales</taxon>
        <taxon>Corethraceae</taxon>
        <taxon>Corethron</taxon>
    </lineage>
</organism>
<keyword evidence="5 6" id="KW-0472">Membrane</keyword>
<dbReference type="InterPro" id="IPR018108">
    <property type="entry name" value="MCP_transmembrane"/>
</dbReference>
<dbReference type="InterPro" id="IPR002067">
    <property type="entry name" value="MCP"/>
</dbReference>
<evidence type="ECO:0008006" key="10">
    <source>
        <dbReference type="Google" id="ProtNLM"/>
    </source>
</evidence>
<feature type="compositionally biased region" description="Pro residues" evidence="8">
    <location>
        <begin position="77"/>
        <end position="86"/>
    </location>
</feature>
<accession>A0A7S1FTK7</accession>
<dbReference type="PANTHER" id="PTHR24089">
    <property type="entry name" value="SOLUTE CARRIER FAMILY 25"/>
    <property type="match status" value="1"/>
</dbReference>
<proteinExistence type="inferred from homology"/>
<name>A0A7S1FTK7_9STRA</name>
<feature type="compositionally biased region" description="Basic and acidic residues" evidence="8">
    <location>
        <begin position="1"/>
        <end position="16"/>
    </location>
</feature>
<dbReference type="GO" id="GO:0055085">
    <property type="term" value="P:transmembrane transport"/>
    <property type="evidence" value="ECO:0007669"/>
    <property type="project" value="InterPro"/>
</dbReference>
<evidence type="ECO:0000256" key="1">
    <source>
        <dbReference type="ARBA" id="ARBA00004141"/>
    </source>
</evidence>
<evidence type="ECO:0000256" key="7">
    <source>
        <dbReference type="RuleBase" id="RU000488"/>
    </source>
</evidence>
<dbReference type="InterPro" id="IPR023395">
    <property type="entry name" value="MCP_dom_sf"/>
</dbReference>
<comment type="similarity">
    <text evidence="7">Belongs to the mitochondrial carrier (TC 2.A.29) family.</text>
</comment>
<feature type="compositionally biased region" description="Acidic residues" evidence="8">
    <location>
        <begin position="39"/>
        <end position="48"/>
    </location>
</feature>
<feature type="region of interest" description="Disordered" evidence="8">
    <location>
        <begin position="194"/>
        <end position="215"/>
    </location>
</feature>
<gene>
    <name evidence="9" type="ORF">CHYS00102_LOCUS14290</name>
</gene>
<dbReference type="Gene3D" id="1.50.40.10">
    <property type="entry name" value="Mitochondrial carrier domain"/>
    <property type="match status" value="1"/>
</dbReference>
<keyword evidence="2 7" id="KW-0813">Transport</keyword>
<evidence type="ECO:0000313" key="9">
    <source>
        <dbReference type="EMBL" id="CAD8887092.1"/>
    </source>
</evidence>